<dbReference type="InterPro" id="IPR027417">
    <property type="entry name" value="P-loop_NTPase"/>
</dbReference>
<dbReference type="InterPro" id="IPR041664">
    <property type="entry name" value="AAA_16"/>
</dbReference>
<dbReference type="EMBL" id="CP063373">
    <property type="protein sequence ID" value="QOV33517.1"/>
    <property type="molecule type" value="Genomic_DNA"/>
</dbReference>
<keyword evidence="2" id="KW-0472">Membrane</keyword>
<dbReference type="PANTHER" id="PTHR47691">
    <property type="entry name" value="REGULATOR-RELATED"/>
    <property type="match status" value="1"/>
</dbReference>
<keyword evidence="5" id="KW-1185">Reference proteome</keyword>
<keyword evidence="2" id="KW-0812">Transmembrane</keyword>
<evidence type="ECO:0000313" key="4">
    <source>
        <dbReference type="EMBL" id="QOV33517.1"/>
    </source>
</evidence>
<dbReference type="KEGG" id="sfeu:IM697_25285"/>
<evidence type="ECO:0000259" key="3">
    <source>
        <dbReference type="Pfam" id="PF13191"/>
    </source>
</evidence>
<dbReference type="PANTHER" id="PTHR47691:SF3">
    <property type="entry name" value="HTH-TYPE TRANSCRIPTIONAL REGULATOR RV0890C-RELATED"/>
    <property type="match status" value="1"/>
</dbReference>
<dbReference type="RefSeq" id="WP_194038393.1">
    <property type="nucleotide sequence ID" value="NZ_CP063373.1"/>
</dbReference>
<feature type="transmembrane region" description="Helical" evidence="2">
    <location>
        <begin position="37"/>
        <end position="57"/>
    </location>
</feature>
<sequence length="227" mass="23471">MTISPRRRREALILASGPVLGAGVGAVTNLVTATWNWWLFGTLLALVTLAAAGAVLVPGGSPATDDPAPVGVSADRGDGPNTLPPGMAVFAGRESELDRLLTAEPPAPAARPLVCLVTGRSGSGKTELAVQAAHRLVERDPGGRLFVAYRSHAESAGRLRPQDALAGVLTIVGAAPATTDFNLDSMSSEWRSAVGSRPFLIVLDDVAEAAHAARSGRGRACRGRRSR</sequence>
<organism evidence="4 5">
    <name type="scientific">Streptomyces ferrugineus</name>
    <dbReference type="NCBI Taxonomy" id="1413221"/>
    <lineage>
        <taxon>Bacteria</taxon>
        <taxon>Bacillati</taxon>
        <taxon>Actinomycetota</taxon>
        <taxon>Actinomycetes</taxon>
        <taxon>Kitasatosporales</taxon>
        <taxon>Streptomycetaceae</taxon>
        <taxon>Streptomyces</taxon>
    </lineage>
</organism>
<feature type="transmembrane region" description="Helical" evidence="2">
    <location>
        <begin position="12"/>
        <end position="31"/>
    </location>
</feature>
<reference evidence="4 5" key="1">
    <citation type="submission" date="2020-10" db="EMBL/GenBank/DDBJ databases">
        <title>Streptomyces ferrugineus complate genome analysis.</title>
        <authorList>
            <person name="Anwar N."/>
        </authorList>
    </citation>
    <scope>NUCLEOTIDE SEQUENCE [LARGE SCALE GENOMIC DNA]</scope>
    <source>
        <strain evidence="4 5">CCTCC AA2014009</strain>
    </source>
</reference>
<dbReference type="GO" id="GO:0005524">
    <property type="term" value="F:ATP binding"/>
    <property type="evidence" value="ECO:0007669"/>
    <property type="project" value="UniProtKB-KW"/>
</dbReference>
<dbReference type="SUPFAM" id="SSF52540">
    <property type="entry name" value="P-loop containing nucleoside triphosphate hydrolases"/>
    <property type="match status" value="1"/>
</dbReference>
<feature type="domain" description="Orc1-like AAA ATPase" evidence="3">
    <location>
        <begin position="90"/>
        <end position="213"/>
    </location>
</feature>
<keyword evidence="4" id="KW-0547">Nucleotide-binding</keyword>
<dbReference type="Proteomes" id="UP000594205">
    <property type="component" value="Chromosome"/>
</dbReference>
<evidence type="ECO:0000256" key="2">
    <source>
        <dbReference type="SAM" id="Phobius"/>
    </source>
</evidence>
<accession>A0A7M2SAW3</accession>
<protein>
    <submittedName>
        <fullName evidence="4">ATP-binding protein</fullName>
    </submittedName>
</protein>
<dbReference type="Pfam" id="PF13191">
    <property type="entry name" value="AAA_16"/>
    <property type="match status" value="1"/>
</dbReference>
<keyword evidence="4" id="KW-0067">ATP-binding</keyword>
<proteinExistence type="predicted"/>
<keyword evidence="2" id="KW-1133">Transmembrane helix</keyword>
<evidence type="ECO:0000313" key="5">
    <source>
        <dbReference type="Proteomes" id="UP000594205"/>
    </source>
</evidence>
<feature type="region of interest" description="Disordered" evidence="1">
    <location>
        <begin position="61"/>
        <end position="81"/>
    </location>
</feature>
<dbReference type="AlphaFoldDB" id="A0A7M2SAW3"/>
<dbReference type="Gene3D" id="3.40.50.300">
    <property type="entry name" value="P-loop containing nucleotide triphosphate hydrolases"/>
    <property type="match status" value="1"/>
</dbReference>
<evidence type="ECO:0000256" key="1">
    <source>
        <dbReference type="SAM" id="MobiDB-lite"/>
    </source>
</evidence>
<gene>
    <name evidence="4" type="ORF">IM697_25285</name>
</gene>
<name>A0A7M2SAW3_9ACTN</name>